<dbReference type="SUPFAM" id="SSF46934">
    <property type="entry name" value="UBA-like"/>
    <property type="match status" value="1"/>
</dbReference>
<dbReference type="InterPro" id="IPR005637">
    <property type="entry name" value="TAP_C_dom"/>
</dbReference>
<evidence type="ECO:0000259" key="9">
    <source>
        <dbReference type="PROSITE" id="PS51281"/>
    </source>
</evidence>
<feature type="domain" description="NTF2" evidence="8">
    <location>
        <begin position="284"/>
        <end position="439"/>
    </location>
</feature>
<dbReference type="PANTHER" id="PTHR10662">
    <property type="entry name" value="NUCLEAR RNA EXPORT FACTOR"/>
    <property type="match status" value="1"/>
</dbReference>
<evidence type="ECO:0000256" key="6">
    <source>
        <dbReference type="ARBA" id="ARBA00022816"/>
    </source>
</evidence>
<organism evidence="10 11">
    <name type="scientific">Exocentrus adspersus</name>
    <dbReference type="NCBI Taxonomy" id="1586481"/>
    <lineage>
        <taxon>Eukaryota</taxon>
        <taxon>Metazoa</taxon>
        <taxon>Ecdysozoa</taxon>
        <taxon>Arthropoda</taxon>
        <taxon>Hexapoda</taxon>
        <taxon>Insecta</taxon>
        <taxon>Pterygota</taxon>
        <taxon>Neoptera</taxon>
        <taxon>Endopterygota</taxon>
        <taxon>Coleoptera</taxon>
        <taxon>Polyphaga</taxon>
        <taxon>Cucujiformia</taxon>
        <taxon>Chrysomeloidea</taxon>
        <taxon>Cerambycidae</taxon>
        <taxon>Lamiinae</taxon>
        <taxon>Acanthocinini</taxon>
        <taxon>Exocentrus</taxon>
    </lineage>
</organism>
<name>A0AAV8W9F2_9CUCU</name>
<evidence type="ECO:0000256" key="7">
    <source>
        <dbReference type="ARBA" id="ARBA00023242"/>
    </source>
</evidence>
<keyword evidence="11" id="KW-1185">Reference proteome</keyword>
<dbReference type="InterPro" id="IPR002075">
    <property type="entry name" value="NTF2_dom"/>
</dbReference>
<evidence type="ECO:0000256" key="3">
    <source>
        <dbReference type="ARBA" id="ARBA00022448"/>
    </source>
</evidence>
<dbReference type="EMBL" id="JANEYG010000006">
    <property type="protein sequence ID" value="KAJ8922836.1"/>
    <property type="molecule type" value="Genomic_DNA"/>
</dbReference>
<dbReference type="SUPFAM" id="SSF54427">
    <property type="entry name" value="NTF2-like"/>
    <property type="match status" value="1"/>
</dbReference>
<keyword evidence="7" id="KW-0539">Nucleus</keyword>
<dbReference type="Proteomes" id="UP001159042">
    <property type="component" value="Unassembled WGS sequence"/>
</dbReference>
<evidence type="ECO:0000256" key="5">
    <source>
        <dbReference type="ARBA" id="ARBA00022737"/>
    </source>
</evidence>
<dbReference type="GO" id="GO:0005634">
    <property type="term" value="C:nucleus"/>
    <property type="evidence" value="ECO:0007669"/>
    <property type="project" value="UniProtKB-SubCell"/>
</dbReference>
<evidence type="ECO:0000313" key="11">
    <source>
        <dbReference type="Proteomes" id="UP001159042"/>
    </source>
</evidence>
<evidence type="ECO:0000259" key="8">
    <source>
        <dbReference type="PROSITE" id="PS50177"/>
    </source>
</evidence>
<proteinExistence type="inferred from homology"/>
<dbReference type="SMART" id="SM00804">
    <property type="entry name" value="TAP_C"/>
    <property type="match status" value="1"/>
</dbReference>
<evidence type="ECO:0000256" key="2">
    <source>
        <dbReference type="ARBA" id="ARBA00009285"/>
    </source>
</evidence>
<feature type="domain" description="TAP-C" evidence="9">
    <location>
        <begin position="469"/>
        <end position="524"/>
    </location>
</feature>
<dbReference type="InterPro" id="IPR032675">
    <property type="entry name" value="LRR_dom_sf"/>
</dbReference>
<dbReference type="Gene3D" id="3.10.450.50">
    <property type="match status" value="1"/>
</dbReference>
<dbReference type="InterPro" id="IPR018222">
    <property type="entry name" value="Nuclear_transport_factor_2_euk"/>
</dbReference>
<dbReference type="PROSITE" id="PS51281">
    <property type="entry name" value="TAP_C"/>
    <property type="match status" value="1"/>
</dbReference>
<keyword evidence="4" id="KW-0433">Leucine-rich repeat</keyword>
<dbReference type="PANTHER" id="PTHR10662:SF22">
    <property type="entry name" value="NUCLEAR RNA EXPORT FACTOR 1"/>
    <property type="match status" value="1"/>
</dbReference>
<keyword evidence="3" id="KW-0813">Transport</keyword>
<accession>A0AAV8W9F2</accession>
<comment type="caution">
    <text evidence="10">The sequence shown here is derived from an EMBL/GenBank/DDBJ whole genome shotgun (WGS) entry which is preliminary data.</text>
</comment>
<dbReference type="InterPro" id="IPR030217">
    <property type="entry name" value="NXF_fam"/>
</dbReference>
<dbReference type="PROSITE" id="PS50177">
    <property type="entry name" value="NTF2_DOMAIN"/>
    <property type="match status" value="1"/>
</dbReference>
<dbReference type="Pfam" id="PF22602">
    <property type="entry name" value="NXF_NTF2"/>
    <property type="match status" value="1"/>
</dbReference>
<dbReference type="CDD" id="cd14342">
    <property type="entry name" value="UBA_TAP-C"/>
    <property type="match status" value="1"/>
</dbReference>
<dbReference type="Pfam" id="PF24048">
    <property type="entry name" value="LRR_NXF1-5"/>
    <property type="match status" value="1"/>
</dbReference>
<comment type="similarity">
    <text evidence="2">Belongs to the NXF family.</text>
</comment>
<dbReference type="Gene3D" id="3.80.10.10">
    <property type="entry name" value="Ribonuclease Inhibitor"/>
    <property type="match status" value="1"/>
</dbReference>
<dbReference type="Gene3D" id="1.10.8.10">
    <property type="entry name" value="DNA helicase RuvA subunit, C-terminal domain"/>
    <property type="match status" value="1"/>
</dbReference>
<dbReference type="SUPFAM" id="SSF52058">
    <property type="entry name" value="L domain-like"/>
    <property type="match status" value="1"/>
</dbReference>
<comment type="subcellular location">
    <subcellularLocation>
        <location evidence="1">Nucleus</location>
    </subcellularLocation>
</comment>
<keyword evidence="5" id="KW-0677">Repeat</keyword>
<evidence type="ECO:0000256" key="4">
    <source>
        <dbReference type="ARBA" id="ARBA00022614"/>
    </source>
</evidence>
<dbReference type="InterPro" id="IPR057125">
    <property type="entry name" value="NXF1/2/3/5-like_LRR"/>
</dbReference>
<reference evidence="10 11" key="1">
    <citation type="journal article" date="2023" name="Insect Mol. Biol.">
        <title>Genome sequencing provides insights into the evolution of gene families encoding plant cell wall-degrading enzymes in longhorned beetles.</title>
        <authorList>
            <person name="Shin N.R."/>
            <person name="Okamura Y."/>
            <person name="Kirsch R."/>
            <person name="Pauchet Y."/>
        </authorList>
    </citation>
    <scope>NUCLEOTIDE SEQUENCE [LARGE SCALE GENOMIC DNA]</scope>
    <source>
        <strain evidence="10">EAD_L_NR</strain>
    </source>
</reference>
<keyword evidence="6" id="KW-0509">mRNA transport</keyword>
<dbReference type="AlphaFoldDB" id="A0AAV8W9F2"/>
<dbReference type="GO" id="GO:0003723">
    <property type="term" value="F:RNA binding"/>
    <property type="evidence" value="ECO:0007669"/>
    <property type="project" value="TreeGrafter"/>
</dbReference>
<dbReference type="InterPro" id="IPR032710">
    <property type="entry name" value="NTF2-like_dom_sf"/>
</dbReference>
<gene>
    <name evidence="10" type="ORF">NQ315_007871</name>
</gene>
<dbReference type="GO" id="GO:0016973">
    <property type="term" value="P:poly(A)+ mRNA export from nucleus"/>
    <property type="evidence" value="ECO:0007669"/>
    <property type="project" value="TreeGrafter"/>
</dbReference>
<dbReference type="InterPro" id="IPR009060">
    <property type="entry name" value="UBA-like_sf"/>
</dbReference>
<sequence>MQRVIINENNLQTGVVYKHKAVIDNINFWHKFVIANPGKCGRDVILRAILDHVHPLDLIPVSYDKTQGQSHFLARNCGSAIIKLAKDNLTVPNPRDPLNPFKLFIILKFATTSEFKIDVQKNIVTVLTKRYDSATRTLNLSNFHTDKGLSEFCPLSQPKIMFFVLHLSKNLSPMPERYILSSNAIKLLNPLESLRGIKGLTFFDLSNNLIESPNLLTPLKTFEITELALDRNPVCDKFKSTYEYIKEVTACCPKVTLLDGIVIKEGLFPPVRTNFLCDAEGFDLVNQFLEYFFTVYDNRNRSMLEGLYHKNAMFSLTAQYIPAQLSSSSALLRTYNNCARNLLKLADFSRNVEYLFRGSTSIIKQFNHLPLSEHDPFSFKSDLIYSTPTCAVINVTGVFRELPQNLLDCERYIGFNRSFVLSKPNAEDEWCIVNEQLHIFNAVNIQITSSFKTPKQPVVSTVPAAKTMRDKQQMADTLKIITNLNTDWSKKCLEECNYDLKKALMLFVDLYKVDRIPLVAFINNPSLYPKK</sequence>
<protein>
    <recommendedName>
        <fullName evidence="12">Nuclear RNA export factor 2</fullName>
    </recommendedName>
</protein>
<evidence type="ECO:0008006" key="12">
    <source>
        <dbReference type="Google" id="ProtNLM"/>
    </source>
</evidence>
<dbReference type="Pfam" id="PF03943">
    <property type="entry name" value="TAP_C"/>
    <property type="match status" value="1"/>
</dbReference>
<evidence type="ECO:0000256" key="1">
    <source>
        <dbReference type="ARBA" id="ARBA00004123"/>
    </source>
</evidence>
<evidence type="ECO:0000313" key="10">
    <source>
        <dbReference type="EMBL" id="KAJ8922836.1"/>
    </source>
</evidence>